<keyword evidence="3" id="KW-1185">Reference proteome</keyword>
<feature type="domain" description="DYW" evidence="1">
    <location>
        <begin position="19"/>
        <end position="59"/>
    </location>
</feature>
<dbReference type="AlphaFoldDB" id="A0A835LUH5"/>
<comment type="caution">
    <text evidence="2">The sequence shown here is derived from an EMBL/GenBank/DDBJ whole genome shotgun (WGS) entry which is preliminary data.</text>
</comment>
<dbReference type="OrthoDB" id="10611217at2759"/>
<dbReference type="EMBL" id="JADFTS010000004">
    <property type="protein sequence ID" value="KAF9607945.1"/>
    <property type="molecule type" value="Genomic_DNA"/>
</dbReference>
<reference evidence="2 3" key="1">
    <citation type="submission" date="2020-10" db="EMBL/GenBank/DDBJ databases">
        <title>The Coptis chinensis genome and diversification of protoberbering-type alkaloids.</title>
        <authorList>
            <person name="Wang B."/>
            <person name="Shu S."/>
            <person name="Song C."/>
            <person name="Liu Y."/>
        </authorList>
    </citation>
    <scope>NUCLEOTIDE SEQUENCE [LARGE SCALE GENOMIC DNA]</scope>
    <source>
        <strain evidence="2">HL-2020</strain>
        <tissue evidence="2">Leaf</tissue>
    </source>
</reference>
<dbReference type="Proteomes" id="UP000631114">
    <property type="component" value="Unassembled WGS sequence"/>
</dbReference>
<accession>A0A835LUH5</accession>
<proteinExistence type="predicted"/>
<dbReference type="InterPro" id="IPR032867">
    <property type="entry name" value="DYW_dom"/>
</dbReference>
<evidence type="ECO:0000313" key="3">
    <source>
        <dbReference type="Proteomes" id="UP000631114"/>
    </source>
</evidence>
<evidence type="ECO:0000259" key="1">
    <source>
        <dbReference type="Pfam" id="PF14432"/>
    </source>
</evidence>
<protein>
    <recommendedName>
        <fullName evidence="1">DYW domain-containing protein</fullName>
    </recommendedName>
</protein>
<organism evidence="2 3">
    <name type="scientific">Coptis chinensis</name>
    <dbReference type="NCBI Taxonomy" id="261450"/>
    <lineage>
        <taxon>Eukaryota</taxon>
        <taxon>Viridiplantae</taxon>
        <taxon>Streptophyta</taxon>
        <taxon>Embryophyta</taxon>
        <taxon>Tracheophyta</taxon>
        <taxon>Spermatophyta</taxon>
        <taxon>Magnoliopsida</taxon>
        <taxon>Ranunculales</taxon>
        <taxon>Ranunculaceae</taxon>
        <taxon>Coptidoideae</taxon>
        <taxon>Coptis</taxon>
    </lineage>
</organism>
<gene>
    <name evidence="2" type="ORF">IFM89_003865</name>
</gene>
<dbReference type="GO" id="GO:0008270">
    <property type="term" value="F:zinc ion binding"/>
    <property type="evidence" value="ECO:0007669"/>
    <property type="project" value="InterPro"/>
</dbReference>
<sequence length="135" mass="15123">MEILIREKGLRKNPGCSLMEAEEELLQTSFGLLTMTAGTPIRIVKNLRVCEDFHTVMCGDVPFVDDDEATVNRQSEILIALFVSSNDAIQPGWLLTFLKSVSRGNIKKMRANLAKYSRAPTNPEVETPSEEPWDP</sequence>
<evidence type="ECO:0000313" key="2">
    <source>
        <dbReference type="EMBL" id="KAF9607945.1"/>
    </source>
</evidence>
<dbReference type="Pfam" id="PF14432">
    <property type="entry name" value="DYW_deaminase"/>
    <property type="match status" value="1"/>
</dbReference>
<name>A0A835LUH5_9MAGN</name>